<proteinExistence type="predicted"/>
<dbReference type="InterPro" id="IPR027417">
    <property type="entry name" value="P-loop_NTPase"/>
</dbReference>
<accession>A0AAN8I9X5</accession>
<name>A0AAN8I9X5_9EURO</name>
<gene>
    <name evidence="2" type="ORF">OHC33_003553</name>
</gene>
<evidence type="ECO:0000256" key="1">
    <source>
        <dbReference type="SAM" id="Phobius"/>
    </source>
</evidence>
<evidence type="ECO:0000313" key="3">
    <source>
        <dbReference type="Proteomes" id="UP001316803"/>
    </source>
</evidence>
<comment type="caution">
    <text evidence="2">The sequence shown here is derived from an EMBL/GenBank/DDBJ whole genome shotgun (WGS) entry which is preliminary data.</text>
</comment>
<dbReference type="Proteomes" id="UP001316803">
    <property type="component" value="Unassembled WGS sequence"/>
</dbReference>
<dbReference type="SUPFAM" id="SSF52540">
    <property type="entry name" value="P-loop containing nucleoside triphosphate hydrolases"/>
    <property type="match status" value="1"/>
</dbReference>
<dbReference type="InterPro" id="IPR040632">
    <property type="entry name" value="Sulfotransfer_4"/>
</dbReference>
<feature type="transmembrane region" description="Helical" evidence="1">
    <location>
        <begin position="261"/>
        <end position="281"/>
    </location>
</feature>
<dbReference type="PANTHER" id="PTHR36978">
    <property type="entry name" value="P-LOOP CONTAINING NUCLEOTIDE TRIPHOSPHATE HYDROLASE"/>
    <property type="match status" value="1"/>
</dbReference>
<protein>
    <submittedName>
        <fullName evidence="2">Uncharacterized protein</fullName>
    </submittedName>
</protein>
<keyword evidence="1" id="KW-0812">Transmembrane</keyword>
<organism evidence="2 3">
    <name type="scientific">Knufia fluminis</name>
    <dbReference type="NCBI Taxonomy" id="191047"/>
    <lineage>
        <taxon>Eukaryota</taxon>
        <taxon>Fungi</taxon>
        <taxon>Dikarya</taxon>
        <taxon>Ascomycota</taxon>
        <taxon>Pezizomycotina</taxon>
        <taxon>Eurotiomycetes</taxon>
        <taxon>Chaetothyriomycetidae</taxon>
        <taxon>Chaetothyriales</taxon>
        <taxon>Trichomeriaceae</taxon>
        <taxon>Knufia</taxon>
    </lineage>
</organism>
<dbReference type="AlphaFoldDB" id="A0AAN8I9X5"/>
<sequence length="297" mass="33131">MGGTLSRPDPSRMPVVIGAGYSRTGTSSMQLALERLVDGPVYHGGTQTWLSGDDARVKLWGQACDAKFVARDKELTMKLVREAVKGYAGLVDAPAIWLLPEILEICPDAQVVLNTRDPERWWKSFENLFNHVPLAYFTVLTAVRPGIRWIPRSCGGTSYLRRDCCAMPAAIPVSMDRVRYPTLPTSSREMVRSTDRAQVILELYQQHVIDIVPKDKLLIMDLKEGWEPMASFLEKDVPKEQFPRVNESAVLDKQAKSLFRMLVLTWAGVLAATGGSAYLVWSLAGPVRKWVFSHVGA</sequence>
<keyword evidence="1" id="KW-0472">Membrane</keyword>
<dbReference type="Pfam" id="PF17784">
    <property type="entry name" value="Sulfotransfer_4"/>
    <property type="match status" value="1"/>
</dbReference>
<evidence type="ECO:0000313" key="2">
    <source>
        <dbReference type="EMBL" id="KAK5954875.1"/>
    </source>
</evidence>
<dbReference type="Gene3D" id="3.40.50.300">
    <property type="entry name" value="P-loop containing nucleotide triphosphate hydrolases"/>
    <property type="match status" value="1"/>
</dbReference>
<keyword evidence="3" id="KW-1185">Reference proteome</keyword>
<dbReference type="EMBL" id="JAKLMC020000007">
    <property type="protein sequence ID" value="KAK5954875.1"/>
    <property type="molecule type" value="Genomic_DNA"/>
</dbReference>
<dbReference type="PANTHER" id="PTHR36978:SF3">
    <property type="entry name" value="P-LOOP CONTAINING NUCLEOSIDE TRIPHOSPHATE HYDROLASE PROTEIN"/>
    <property type="match status" value="1"/>
</dbReference>
<reference evidence="2 3" key="1">
    <citation type="submission" date="2022-12" db="EMBL/GenBank/DDBJ databases">
        <title>Genomic features and morphological characterization of a novel Knufia sp. strain isolated from spacecraft assembly facility.</title>
        <authorList>
            <person name="Teixeira M."/>
            <person name="Chander A.M."/>
            <person name="Stajich J.E."/>
            <person name="Venkateswaran K."/>
        </authorList>
    </citation>
    <scope>NUCLEOTIDE SEQUENCE [LARGE SCALE GENOMIC DNA]</scope>
    <source>
        <strain evidence="2 3">FJI-L2-BK-P2</strain>
    </source>
</reference>
<keyword evidence="1" id="KW-1133">Transmembrane helix</keyword>